<reference evidence="1 2" key="1">
    <citation type="submission" date="2015-09" db="EMBL/GenBank/DDBJ databases">
        <title>Genome announcement of multiple Pseudomonas syringae strains.</title>
        <authorList>
            <person name="Thakur S."/>
            <person name="Wang P.W."/>
            <person name="Gong Y."/>
            <person name="Weir B.S."/>
            <person name="Guttman D.S."/>
        </authorList>
    </citation>
    <scope>NUCLEOTIDE SEQUENCE [LARGE SCALE GENOMIC DNA]</scope>
    <source>
        <strain evidence="1 2">ICMP3882</strain>
    </source>
</reference>
<evidence type="ECO:0000313" key="2">
    <source>
        <dbReference type="Proteomes" id="UP000050554"/>
    </source>
</evidence>
<dbReference type="GO" id="GO:0004672">
    <property type="term" value="F:protein kinase activity"/>
    <property type="evidence" value="ECO:0007669"/>
    <property type="project" value="InterPro"/>
</dbReference>
<evidence type="ECO:0000313" key="1">
    <source>
        <dbReference type="EMBL" id="KPY51794.1"/>
    </source>
</evidence>
<dbReference type="InterPro" id="IPR008266">
    <property type="entry name" value="Tyr_kinase_AS"/>
</dbReference>
<proteinExistence type="predicted"/>
<accession>A0A0P9YZ86</accession>
<evidence type="ECO:0008006" key="3">
    <source>
        <dbReference type="Google" id="ProtNLM"/>
    </source>
</evidence>
<dbReference type="Proteomes" id="UP000050554">
    <property type="component" value="Unassembled WGS sequence"/>
</dbReference>
<dbReference type="Pfam" id="PF06293">
    <property type="entry name" value="Kdo"/>
    <property type="match status" value="1"/>
</dbReference>
<sequence length="280" mass="32115">MDSIMLSVSTALSSFLHTHQVENATFHFNQPPSAELLDSVSRWFDQPKSKSRKRISGPLLAGDTRLFAKSQLLESLKSRLRVTLGRQTADGRYDWAVEELHNTLAASQRGIPSPSIIGFGYIRRGLGLVQETLLLTELLDGYCDGQDWLEQHPQRVQWFVEHALELLQRSNAKGIYHMDFSALNIMLDENNAEPMKVIDMENCFVGPTPYSAETLAFQTGFLYRRGLYKFITEADYDSLVYRMTQRDDVEISRFEALYDVCKHENIGRKERRRIFLEGGL</sequence>
<dbReference type="PROSITE" id="PS00109">
    <property type="entry name" value="PROTEIN_KINASE_TYR"/>
    <property type="match status" value="1"/>
</dbReference>
<dbReference type="AlphaFoldDB" id="A0A0P9YZ86"/>
<organism evidence="1 2">
    <name type="scientific">Pseudomonas syringae pv. ribicola</name>
    <dbReference type="NCBI Taxonomy" id="55398"/>
    <lineage>
        <taxon>Bacteria</taxon>
        <taxon>Pseudomonadati</taxon>
        <taxon>Pseudomonadota</taxon>
        <taxon>Gammaproteobacteria</taxon>
        <taxon>Pseudomonadales</taxon>
        <taxon>Pseudomonadaceae</taxon>
        <taxon>Pseudomonas</taxon>
    </lineage>
</organism>
<protein>
    <recommendedName>
        <fullName evidence="3">Non-specific serine/threonine protein kinase</fullName>
    </recommendedName>
</protein>
<gene>
    <name evidence="1" type="ORF">ALO47_00109</name>
</gene>
<dbReference type="SUPFAM" id="SSF56112">
    <property type="entry name" value="Protein kinase-like (PK-like)"/>
    <property type="match status" value="1"/>
</dbReference>
<dbReference type="EMBL" id="LJRF01000006">
    <property type="protein sequence ID" value="KPY51794.1"/>
    <property type="molecule type" value="Genomic_DNA"/>
</dbReference>
<dbReference type="InterPro" id="IPR011009">
    <property type="entry name" value="Kinase-like_dom_sf"/>
</dbReference>
<comment type="caution">
    <text evidence="1">The sequence shown here is derived from an EMBL/GenBank/DDBJ whole genome shotgun (WGS) entry which is preliminary data.</text>
</comment>
<name>A0A0P9YZ86_PSESI</name>